<dbReference type="SMART" id="SM00982">
    <property type="entry name" value="TRCF"/>
    <property type="match status" value="1"/>
</dbReference>
<proteinExistence type="inferred from homology"/>
<dbReference type="Pfam" id="PF00271">
    <property type="entry name" value="Helicase_C"/>
    <property type="match status" value="1"/>
</dbReference>
<evidence type="ECO:0000256" key="12">
    <source>
        <dbReference type="ARBA" id="ARBA00070128"/>
    </source>
</evidence>
<dbReference type="GO" id="GO:0003678">
    <property type="term" value="F:DNA helicase activity"/>
    <property type="evidence" value="ECO:0007669"/>
    <property type="project" value="TreeGrafter"/>
</dbReference>
<keyword evidence="8 13" id="KW-0238">DNA-binding</keyword>
<dbReference type="GO" id="GO:0005737">
    <property type="term" value="C:cytoplasm"/>
    <property type="evidence" value="ECO:0007669"/>
    <property type="project" value="UniProtKB-SubCell"/>
</dbReference>
<dbReference type="SUPFAM" id="SSF52540">
    <property type="entry name" value="P-loop containing nucleoside triphosphate hydrolases"/>
    <property type="match status" value="4"/>
</dbReference>
<dbReference type="FunFam" id="3.30.2060.10:FF:000002">
    <property type="entry name" value="Transcription-repair-coupling factor"/>
    <property type="match status" value="1"/>
</dbReference>
<evidence type="ECO:0000313" key="16">
    <source>
        <dbReference type="EMBL" id="SUI93684.1"/>
    </source>
</evidence>
<sequence length="1176" mass="133051">MICARAKFNTLIKDTFMSISDNRNRSASSSSSRYSLPERAGDLRQLGQLTGSACAVECAEIVERHNGPVMLIAPDMQNALRLRDEIQQFTDQMVTTLSDWETLPYDSFSPHQEIISARLSSLYHLPTMVRGVIILPVNTLMQRVCPHEFLHGHALVMKKGQRLSRDKLRAQLEQAGYRSVDQVMEHGEFATRGALLDLFPMGSEEPYRIDFFDDEIDSLRTFDVDNQRTLSEVDAINLLPAHEFPTDKNAIELFRSQWREQFEVRRDAEHIYQQVSKGTWPAGIEYWQPLFFSQPLPSLFSYLPDNTLIVNTGNLESAAERFWQDVNQRYESRRVDPMRPLLAPDSLWLRVDALFGELKAWPRMALKTEELPAKAGNTNLDYRTLPDLAVQAQQKAPLDSLRHFIESFDGSIIFSVESEGRRETLQDLLGRIKLRPSLIQHLDQAEAAGRYMMVGASERGFLDGIRNRALICESDLLGERVSRRRQDNRRTINTDVLIRNLAELHPGQPVVHLEHGVGRYVGLTTLEAGGIKAEYLILSYAGEDKLYVPVSSLHLISRYAGGADENAPLHKLGGDAWSRARQKAAERVRDVAAELLDIYAQRAAKTGFAFKHDREQYQLFCQAFPFETTPDQEQAINAVLSDMCQPLAMDRLVCGDVGFGKTEVAMRAAFLAVENGKQVAVLVPTTLLAQQHFDNFRDRFATWPIRIEMMSRFRSAKEQQQVMDDAVDGKVDIIIGTHKLLQSDLRWKDLGLLIVDEEHRFGVRHKERIKAMRADVDILTLTATPIPRTLNMAMSGMRDLSIIATPPARRLAVKTFVREYDSLVVREAILREVLRGGQVYYLYNDVENIEKAAAKLAELVPEARIAIGHGQMRERDLERVMNDFHHQRFNVLVCTTIIETGIDIPSANTIIIERADRFGLAQLHQLRGRVGRSHHQAYAYLLTPPPKAMSTDAHKRLEAIASLEDLGAGFALATHDLEIRGAGELLGEDQSGQMTTVGFSLYMELLESAVDALKNGREPSLEDLTSNQTEVELRMPALLPDDYIPDVNTRLSFYKRIASAKNDGELEELKVELIDRFGLLPDPARNLLQSAALRQHAQLLGIKRIEGNERGGFIEFGEKNKVDPGYLIGLLQSNPQIYRLDGPSKLKFMLDLTDRQKRLKFTEELLTAFREHTLAA</sequence>
<evidence type="ECO:0000256" key="3">
    <source>
        <dbReference type="ARBA" id="ARBA00022741"/>
    </source>
</evidence>
<dbReference type="Pfam" id="PF21132">
    <property type="entry name" value="MFD_D3"/>
    <property type="match status" value="1"/>
</dbReference>
<dbReference type="InterPro" id="IPR027417">
    <property type="entry name" value="P-loop_NTPase"/>
</dbReference>
<comment type="similarity">
    <text evidence="11 13">In the C-terminal section; belongs to the helicase family. RecG subfamily.</text>
</comment>
<dbReference type="InterPro" id="IPR048635">
    <property type="entry name" value="MFD_D3"/>
</dbReference>
<name>A0A380B5W8_9GAMM</name>
<gene>
    <name evidence="13 16" type="primary">mfd</name>
    <name evidence="16" type="ORF">NCTC11544_05780</name>
</gene>
<dbReference type="SMART" id="SM00490">
    <property type="entry name" value="HELICc"/>
    <property type="match status" value="1"/>
</dbReference>
<dbReference type="CDD" id="cd17991">
    <property type="entry name" value="DEXHc_TRCF"/>
    <property type="match status" value="1"/>
</dbReference>
<dbReference type="PROSITE" id="PS51192">
    <property type="entry name" value="HELICASE_ATP_BIND_1"/>
    <property type="match status" value="1"/>
</dbReference>
<evidence type="ECO:0000256" key="10">
    <source>
        <dbReference type="ARBA" id="ARBA00061104"/>
    </source>
</evidence>
<evidence type="ECO:0000256" key="4">
    <source>
        <dbReference type="ARBA" id="ARBA00022763"/>
    </source>
</evidence>
<dbReference type="NCBIfam" id="TIGR00580">
    <property type="entry name" value="mfd"/>
    <property type="match status" value="1"/>
</dbReference>
<dbReference type="InterPro" id="IPR036101">
    <property type="entry name" value="CarD-like/TRCF_RID_sf"/>
</dbReference>
<dbReference type="GO" id="GO:0016787">
    <property type="term" value="F:hydrolase activity"/>
    <property type="evidence" value="ECO:0007669"/>
    <property type="project" value="UniProtKB-KW"/>
</dbReference>
<dbReference type="GO" id="GO:0006355">
    <property type="term" value="P:regulation of DNA-templated transcription"/>
    <property type="evidence" value="ECO:0007669"/>
    <property type="project" value="UniProtKB-UniRule"/>
</dbReference>
<dbReference type="CDD" id="cd18810">
    <property type="entry name" value="SF2_C_TRCF"/>
    <property type="match status" value="1"/>
</dbReference>
<dbReference type="InterPro" id="IPR004576">
    <property type="entry name" value="Mfd"/>
</dbReference>
<keyword evidence="7 13" id="KW-0067">ATP-binding</keyword>
<dbReference type="Gene3D" id="3.90.1150.50">
    <property type="entry name" value="Transcription-repair-coupling factor, D7 domain"/>
    <property type="match status" value="1"/>
</dbReference>
<keyword evidence="6" id="KW-0347">Helicase</keyword>
<reference evidence="16 17" key="1">
    <citation type="submission" date="2018-06" db="EMBL/GenBank/DDBJ databases">
        <authorList>
            <consortium name="Pathogen Informatics"/>
            <person name="Doyle S."/>
        </authorList>
    </citation>
    <scope>NUCLEOTIDE SEQUENCE [LARGE SCALE GENOMIC DNA]</scope>
    <source>
        <strain evidence="16 17">NCTC11544</strain>
    </source>
</reference>
<evidence type="ECO:0000256" key="5">
    <source>
        <dbReference type="ARBA" id="ARBA00022801"/>
    </source>
</evidence>
<evidence type="ECO:0000256" key="13">
    <source>
        <dbReference type="HAMAP-Rule" id="MF_00969"/>
    </source>
</evidence>
<accession>A0A380B5W8</accession>
<dbReference type="InterPro" id="IPR047112">
    <property type="entry name" value="RecG/Mfd"/>
</dbReference>
<dbReference type="NCBIfam" id="NF007966">
    <property type="entry name" value="PRK10689.1"/>
    <property type="match status" value="1"/>
</dbReference>
<dbReference type="InterPro" id="IPR005118">
    <property type="entry name" value="TRCF_C"/>
</dbReference>
<evidence type="ECO:0000256" key="2">
    <source>
        <dbReference type="ARBA" id="ARBA00022490"/>
    </source>
</evidence>
<dbReference type="InterPro" id="IPR003711">
    <property type="entry name" value="CarD-like/TRCF_RID"/>
</dbReference>
<dbReference type="PANTHER" id="PTHR47964">
    <property type="entry name" value="ATP-DEPENDENT DNA HELICASE HOMOLOG RECG, CHLOROPLASTIC"/>
    <property type="match status" value="1"/>
</dbReference>
<dbReference type="EMBL" id="UGYN01000002">
    <property type="protein sequence ID" value="SUI93684.1"/>
    <property type="molecule type" value="Genomic_DNA"/>
</dbReference>
<evidence type="ECO:0000313" key="17">
    <source>
        <dbReference type="Proteomes" id="UP000255529"/>
    </source>
</evidence>
<dbReference type="Pfam" id="PF17757">
    <property type="entry name" value="UvrB_inter"/>
    <property type="match status" value="1"/>
</dbReference>
<dbReference type="Gene3D" id="3.30.2060.10">
    <property type="entry name" value="Penicillin-binding protein 1b domain"/>
    <property type="match status" value="1"/>
</dbReference>
<keyword evidence="3 13" id="KW-0547">Nucleotide-binding</keyword>
<dbReference type="PROSITE" id="PS51194">
    <property type="entry name" value="HELICASE_CTER"/>
    <property type="match status" value="1"/>
</dbReference>
<feature type="domain" description="Helicase C-terminal" evidence="15">
    <location>
        <begin position="825"/>
        <end position="978"/>
    </location>
</feature>
<keyword evidence="2 13" id="KW-0963">Cytoplasm</keyword>
<dbReference type="Gene3D" id="3.40.50.11180">
    <property type="match status" value="1"/>
</dbReference>
<dbReference type="Pfam" id="PF03461">
    <property type="entry name" value="TRCF"/>
    <property type="match status" value="1"/>
</dbReference>
<evidence type="ECO:0000256" key="8">
    <source>
        <dbReference type="ARBA" id="ARBA00023125"/>
    </source>
</evidence>
<dbReference type="InterPro" id="IPR041471">
    <property type="entry name" value="UvrB_inter"/>
</dbReference>
<dbReference type="InterPro" id="IPR014001">
    <property type="entry name" value="Helicase_ATP-bd"/>
</dbReference>
<keyword evidence="4 13" id="KW-0227">DNA damage</keyword>
<comment type="similarity">
    <text evidence="10 13">In the N-terminal section; belongs to the UvrB family.</text>
</comment>
<dbReference type="InterPro" id="IPR001650">
    <property type="entry name" value="Helicase_C-like"/>
</dbReference>
<dbReference type="GO" id="GO:0005524">
    <property type="term" value="F:ATP binding"/>
    <property type="evidence" value="ECO:0007669"/>
    <property type="project" value="UniProtKB-UniRule"/>
</dbReference>
<keyword evidence="9 13" id="KW-0234">DNA repair</keyword>
<dbReference type="GO" id="GO:0000716">
    <property type="term" value="P:transcription-coupled nucleotide-excision repair, DNA damage recognition"/>
    <property type="evidence" value="ECO:0007669"/>
    <property type="project" value="UniProtKB-UniRule"/>
</dbReference>
<dbReference type="FunFam" id="2.40.10.170:FF:000007">
    <property type="entry name" value="Transcription-repair-coupling factor"/>
    <property type="match status" value="1"/>
</dbReference>
<protein>
    <recommendedName>
        <fullName evidence="12 13">Transcription-repair-coupling factor</fullName>
        <shortName evidence="13">TRCF</shortName>
        <ecNumber evidence="13">3.6.4.-</ecNumber>
    </recommendedName>
</protein>
<dbReference type="SMART" id="SM01058">
    <property type="entry name" value="CarD_TRCF"/>
    <property type="match status" value="1"/>
</dbReference>
<comment type="function">
    <text evidence="13">Couples transcription and DNA repair by recognizing RNA polymerase (RNAP) stalled at DNA lesions. Mediates ATP-dependent release of RNAP and its truncated transcript from the DNA, and recruitment of nucleotide excision repair machinery to the damaged site.</text>
</comment>
<feature type="domain" description="Helicase ATP-binding" evidence="14">
    <location>
        <begin position="642"/>
        <end position="803"/>
    </location>
</feature>
<dbReference type="AlphaFoldDB" id="A0A380B5W8"/>
<organism evidence="16 17">
    <name type="scientific">Serratia quinivorans</name>
    <dbReference type="NCBI Taxonomy" id="137545"/>
    <lineage>
        <taxon>Bacteria</taxon>
        <taxon>Pseudomonadati</taxon>
        <taxon>Pseudomonadota</taxon>
        <taxon>Gammaproteobacteria</taxon>
        <taxon>Enterobacterales</taxon>
        <taxon>Yersiniaceae</taxon>
        <taxon>Serratia</taxon>
    </lineage>
</organism>
<dbReference type="Proteomes" id="UP000255529">
    <property type="component" value="Unassembled WGS sequence"/>
</dbReference>
<comment type="subcellular location">
    <subcellularLocation>
        <location evidence="1 13">Cytoplasm</location>
    </subcellularLocation>
</comment>
<dbReference type="Pfam" id="PF00270">
    <property type="entry name" value="DEAD"/>
    <property type="match status" value="1"/>
</dbReference>
<dbReference type="GO" id="GO:0003684">
    <property type="term" value="F:damaged DNA binding"/>
    <property type="evidence" value="ECO:0007669"/>
    <property type="project" value="InterPro"/>
</dbReference>
<dbReference type="InterPro" id="IPR011545">
    <property type="entry name" value="DEAD/DEAH_box_helicase_dom"/>
</dbReference>
<dbReference type="SUPFAM" id="SSF143517">
    <property type="entry name" value="TRCF domain-like"/>
    <property type="match status" value="1"/>
</dbReference>
<dbReference type="FunFam" id="3.40.50.300:FF:000546">
    <property type="entry name" value="Transcription-repair-coupling factor"/>
    <property type="match status" value="1"/>
</dbReference>
<dbReference type="Gene3D" id="3.40.50.300">
    <property type="entry name" value="P-loop containing nucleotide triphosphate hydrolases"/>
    <property type="match status" value="2"/>
</dbReference>
<dbReference type="EC" id="3.6.4.-" evidence="13"/>
<evidence type="ECO:0000256" key="11">
    <source>
        <dbReference type="ARBA" id="ARBA00061399"/>
    </source>
</evidence>
<dbReference type="Pfam" id="PF02559">
    <property type="entry name" value="CarD_TRCF_RID"/>
    <property type="match status" value="1"/>
</dbReference>
<dbReference type="PANTHER" id="PTHR47964:SF1">
    <property type="entry name" value="ATP-DEPENDENT DNA HELICASE HOMOLOG RECG, CHLOROPLASTIC"/>
    <property type="match status" value="1"/>
</dbReference>
<evidence type="ECO:0000256" key="9">
    <source>
        <dbReference type="ARBA" id="ARBA00023204"/>
    </source>
</evidence>
<dbReference type="Gene3D" id="2.40.10.170">
    <property type="match status" value="1"/>
</dbReference>
<dbReference type="InterPro" id="IPR037235">
    <property type="entry name" value="TRCF-like_C_D7"/>
</dbReference>
<evidence type="ECO:0000256" key="1">
    <source>
        <dbReference type="ARBA" id="ARBA00004496"/>
    </source>
</evidence>
<evidence type="ECO:0000259" key="15">
    <source>
        <dbReference type="PROSITE" id="PS51194"/>
    </source>
</evidence>
<dbReference type="SUPFAM" id="SSF141259">
    <property type="entry name" value="CarD-like"/>
    <property type="match status" value="1"/>
</dbReference>
<evidence type="ECO:0000256" key="7">
    <source>
        <dbReference type="ARBA" id="ARBA00022840"/>
    </source>
</evidence>
<keyword evidence="5 13" id="KW-0378">Hydrolase</keyword>
<dbReference type="HAMAP" id="MF_00969">
    <property type="entry name" value="TRCF"/>
    <property type="match status" value="1"/>
</dbReference>
<evidence type="ECO:0000256" key="6">
    <source>
        <dbReference type="ARBA" id="ARBA00022806"/>
    </source>
</evidence>
<dbReference type="SMART" id="SM00487">
    <property type="entry name" value="DEXDc"/>
    <property type="match status" value="1"/>
</dbReference>
<dbReference type="Gene3D" id="3.40.50.11140">
    <property type="match status" value="1"/>
</dbReference>
<dbReference type="FunFam" id="3.40.50.300:FF:000300">
    <property type="entry name" value="Transcription-repair-coupling factor"/>
    <property type="match status" value="1"/>
</dbReference>
<evidence type="ECO:0000259" key="14">
    <source>
        <dbReference type="PROSITE" id="PS51192"/>
    </source>
</evidence>